<keyword evidence="3" id="KW-1185">Reference proteome</keyword>
<feature type="transmembrane region" description="Helical" evidence="1">
    <location>
        <begin position="15"/>
        <end position="36"/>
    </location>
</feature>
<name>A0ABU7BG15_9TELE</name>
<proteinExistence type="predicted"/>
<sequence>MFHTQMSDFLESMPIYLHSILGWASSCMNYCINALWHRGDQPVALHRCNGSPDGFDSCLQVICLVGSSVFHLPLDNSPKISYGVQVMGVCWPIKNRNTMVIEPAFGTFDSVGRC</sequence>
<dbReference type="Proteomes" id="UP001345963">
    <property type="component" value="Unassembled WGS sequence"/>
</dbReference>
<reference evidence="2 3" key="1">
    <citation type="submission" date="2021-07" db="EMBL/GenBank/DDBJ databases">
        <authorList>
            <person name="Palmer J.M."/>
        </authorList>
    </citation>
    <scope>NUCLEOTIDE SEQUENCE [LARGE SCALE GENOMIC DNA]</scope>
    <source>
        <strain evidence="2 3">AT_MEX2019</strain>
        <tissue evidence="2">Muscle</tissue>
    </source>
</reference>
<keyword evidence="1" id="KW-0812">Transmembrane</keyword>
<evidence type="ECO:0000256" key="1">
    <source>
        <dbReference type="SAM" id="Phobius"/>
    </source>
</evidence>
<dbReference type="EMBL" id="JAHUTI010052666">
    <property type="protein sequence ID" value="MED6249606.1"/>
    <property type="molecule type" value="Genomic_DNA"/>
</dbReference>
<keyword evidence="1" id="KW-1133">Transmembrane helix</keyword>
<comment type="caution">
    <text evidence="2">The sequence shown here is derived from an EMBL/GenBank/DDBJ whole genome shotgun (WGS) entry which is preliminary data.</text>
</comment>
<accession>A0ABU7BG15</accession>
<protein>
    <submittedName>
        <fullName evidence="2">Uncharacterized protein</fullName>
    </submittedName>
</protein>
<organism evidence="2 3">
    <name type="scientific">Ataeniobius toweri</name>
    <dbReference type="NCBI Taxonomy" id="208326"/>
    <lineage>
        <taxon>Eukaryota</taxon>
        <taxon>Metazoa</taxon>
        <taxon>Chordata</taxon>
        <taxon>Craniata</taxon>
        <taxon>Vertebrata</taxon>
        <taxon>Euteleostomi</taxon>
        <taxon>Actinopterygii</taxon>
        <taxon>Neopterygii</taxon>
        <taxon>Teleostei</taxon>
        <taxon>Neoteleostei</taxon>
        <taxon>Acanthomorphata</taxon>
        <taxon>Ovalentaria</taxon>
        <taxon>Atherinomorphae</taxon>
        <taxon>Cyprinodontiformes</taxon>
        <taxon>Goodeidae</taxon>
        <taxon>Ataeniobius</taxon>
    </lineage>
</organism>
<gene>
    <name evidence="2" type="ORF">ATANTOWER_016901</name>
</gene>
<keyword evidence="1" id="KW-0472">Membrane</keyword>
<evidence type="ECO:0000313" key="3">
    <source>
        <dbReference type="Proteomes" id="UP001345963"/>
    </source>
</evidence>
<evidence type="ECO:0000313" key="2">
    <source>
        <dbReference type="EMBL" id="MED6249606.1"/>
    </source>
</evidence>